<evidence type="ECO:0000256" key="8">
    <source>
        <dbReference type="SAM" id="MobiDB-lite"/>
    </source>
</evidence>
<dbReference type="InterPro" id="IPR043504">
    <property type="entry name" value="Peptidase_S1_PA_chymotrypsin"/>
</dbReference>
<evidence type="ECO:0000256" key="3">
    <source>
        <dbReference type="ARBA" id="ARBA00022729"/>
    </source>
</evidence>
<evidence type="ECO:0000256" key="4">
    <source>
        <dbReference type="ARBA" id="ARBA00022801"/>
    </source>
</evidence>
<comment type="similarity">
    <text evidence="1 7">Belongs to the peptidase S1B family.</text>
</comment>
<dbReference type="GO" id="GO:0006508">
    <property type="term" value="P:proteolysis"/>
    <property type="evidence" value="ECO:0007669"/>
    <property type="project" value="UniProtKB-KW"/>
</dbReference>
<proteinExistence type="inferred from homology"/>
<dbReference type="PANTHER" id="PTHR15462">
    <property type="entry name" value="SERINE PROTEASE"/>
    <property type="match status" value="1"/>
</dbReference>
<feature type="signal peptide" evidence="7">
    <location>
        <begin position="1"/>
        <end position="27"/>
    </location>
</feature>
<dbReference type="PROSITE" id="PS51257">
    <property type="entry name" value="PROKAR_LIPOPROTEIN"/>
    <property type="match status" value="1"/>
</dbReference>
<dbReference type="SUPFAM" id="SSF50494">
    <property type="entry name" value="Trypsin-like serine proteases"/>
    <property type="match status" value="1"/>
</dbReference>
<dbReference type="InterPro" id="IPR050966">
    <property type="entry name" value="Glutamyl_endopeptidase"/>
</dbReference>
<dbReference type="PROSITE" id="PS00672">
    <property type="entry name" value="V8_HIS"/>
    <property type="match status" value="1"/>
</dbReference>
<organism evidence="9 10">
    <name type="scientific">Staphylococcus marylandisciuri</name>
    <dbReference type="NCBI Taxonomy" id="2981529"/>
    <lineage>
        <taxon>Bacteria</taxon>
        <taxon>Bacillati</taxon>
        <taxon>Bacillota</taxon>
        <taxon>Bacilli</taxon>
        <taxon>Bacillales</taxon>
        <taxon>Staphylococcaceae</taxon>
        <taxon>Staphylococcus</taxon>
    </lineage>
</organism>
<keyword evidence="4 7" id="KW-0378">Hydrolase</keyword>
<evidence type="ECO:0000256" key="7">
    <source>
        <dbReference type="RuleBase" id="RU004296"/>
    </source>
</evidence>
<feature type="chain" id="PRO_5044987467" description="Serine protease" evidence="7">
    <location>
        <begin position="28"/>
        <end position="262"/>
    </location>
</feature>
<dbReference type="RefSeq" id="WP_262854062.1">
    <property type="nucleotide sequence ID" value="NZ_JAOPKZ010000002.1"/>
</dbReference>
<evidence type="ECO:0000256" key="1">
    <source>
        <dbReference type="ARBA" id="ARBA00008764"/>
    </source>
</evidence>
<dbReference type="PRINTS" id="PR01774">
    <property type="entry name" value="EXFOLTOXIN"/>
</dbReference>
<dbReference type="InterPro" id="IPR008256">
    <property type="entry name" value="Peptidase_S1B"/>
</dbReference>
<name>A0ABT2QN56_9STAP</name>
<accession>A0ABT2QN56</accession>
<dbReference type="GO" id="GO:0008233">
    <property type="term" value="F:peptidase activity"/>
    <property type="evidence" value="ECO:0007669"/>
    <property type="project" value="UniProtKB-KW"/>
</dbReference>
<dbReference type="EMBL" id="JAOPKZ010000002">
    <property type="protein sequence ID" value="MCU5745389.1"/>
    <property type="molecule type" value="Genomic_DNA"/>
</dbReference>
<evidence type="ECO:0000313" key="9">
    <source>
        <dbReference type="EMBL" id="MCU5745389.1"/>
    </source>
</evidence>
<dbReference type="Proteomes" id="UP001209553">
    <property type="component" value="Unassembled WGS sequence"/>
</dbReference>
<dbReference type="PANTHER" id="PTHR15462:SF8">
    <property type="entry name" value="SERINE PROTEASE"/>
    <property type="match status" value="1"/>
</dbReference>
<dbReference type="PROSITE" id="PS00673">
    <property type="entry name" value="V8_SER"/>
    <property type="match status" value="1"/>
</dbReference>
<evidence type="ECO:0000313" key="10">
    <source>
        <dbReference type="Proteomes" id="UP001209553"/>
    </source>
</evidence>
<protein>
    <recommendedName>
        <fullName evidence="7">Serine protease</fullName>
        <ecNumber evidence="7">3.4.21.-</ecNumber>
    </recommendedName>
</protein>
<sequence length="262" mass="27965">MKINKIFSSFAITLACIVGISLPNASAASTTQQDQTSKASTTNNQTTNSPKVSNHIQNRIILPNNDRHRITNTTSGHYQSLCYVVMADGHIATGVVVGKNTLLTNKHVVRAGQIKAMPGANGENNYPKGQFKSNKIVKYSGKQDLAVVHFNKNKQGQSIGDVVQPATIGDSAQSNKGDKVTITGYPADKPVATMWESFGKLTKNNNDQLQYNASTYGGNSGSAVFNKQNQVIGIHFGGASKTANGAVPLTGNTLQFVKNNIQ</sequence>
<gene>
    <name evidence="9" type="ORF">N9R04_01470</name>
</gene>
<comment type="caution">
    <text evidence="9">The sequence shown here is derived from an EMBL/GenBank/DDBJ whole genome shotgun (WGS) entry which is preliminary data.</text>
</comment>
<dbReference type="InterPro" id="IPR008353">
    <property type="entry name" value="Peptidase_S1B_tx"/>
</dbReference>
<dbReference type="PRINTS" id="PR00839">
    <property type="entry name" value="V8PROTEASE"/>
</dbReference>
<keyword evidence="5 7" id="KW-0720">Serine protease</keyword>
<dbReference type="InterPro" id="IPR000126">
    <property type="entry name" value="V8_ser_AS"/>
</dbReference>
<keyword evidence="2 7" id="KW-0645">Protease</keyword>
<reference evidence="9 10" key="1">
    <citation type="journal article" date="2023" name="Int. J. Syst. Evol. Microbiol.">
        <title>Streptococcus sciuri sp. nov., Staphylococcus marylandisciuri sp. nov. and Staphylococcus americanisciuri sp. nov., isolated from faeces of eastern grey squirrel (Sciurus carolinensis).</title>
        <authorList>
            <person name="Volokhov D.V."/>
            <person name="Zagorodnyaya T.A."/>
            <person name="Furtak V.A."/>
            <person name="Nattanmai G."/>
            <person name="Randall L."/>
            <person name="Jose S."/>
            <person name="Gao Y."/>
            <person name="Eisenberg T."/>
            <person name="Delmonte P."/>
            <person name="Blom J."/>
            <person name="Mitchell K.K."/>
        </authorList>
    </citation>
    <scope>NUCLEOTIDE SEQUENCE [LARGE SCALE GENOMIC DNA]</scope>
    <source>
        <strain evidence="9 10">SQ8-PEA</strain>
    </source>
</reference>
<evidence type="ECO:0000256" key="2">
    <source>
        <dbReference type="ARBA" id="ARBA00022670"/>
    </source>
</evidence>
<dbReference type="Pfam" id="PF13365">
    <property type="entry name" value="Trypsin_2"/>
    <property type="match status" value="1"/>
</dbReference>
<keyword evidence="3 7" id="KW-0732">Signal</keyword>
<dbReference type="InterPro" id="IPR028301">
    <property type="entry name" value="V8_his_AS"/>
</dbReference>
<keyword evidence="10" id="KW-1185">Reference proteome</keyword>
<dbReference type="Gene3D" id="2.40.10.10">
    <property type="entry name" value="Trypsin-like serine proteases"/>
    <property type="match status" value="2"/>
</dbReference>
<evidence type="ECO:0000256" key="5">
    <source>
        <dbReference type="ARBA" id="ARBA00022825"/>
    </source>
</evidence>
<dbReference type="EC" id="3.4.21.-" evidence="7"/>
<dbReference type="InterPro" id="IPR009003">
    <property type="entry name" value="Peptidase_S1_PA"/>
</dbReference>
<evidence type="ECO:0000256" key="6">
    <source>
        <dbReference type="ARBA" id="ARBA00023026"/>
    </source>
</evidence>
<keyword evidence="6" id="KW-0843">Virulence</keyword>
<feature type="region of interest" description="Disordered" evidence="8">
    <location>
        <begin position="29"/>
        <end position="52"/>
    </location>
</feature>